<evidence type="ECO:0000313" key="3">
    <source>
        <dbReference type="Proteomes" id="UP001393056"/>
    </source>
</evidence>
<dbReference type="SUPFAM" id="SSF143744">
    <property type="entry name" value="GlcG-like"/>
    <property type="match status" value="1"/>
</dbReference>
<gene>
    <name evidence="2" type="ORF">AAEO58_06545</name>
</gene>
<evidence type="ECO:0000313" key="2">
    <source>
        <dbReference type="EMBL" id="MEL1247700.1"/>
    </source>
</evidence>
<dbReference type="InterPro" id="IPR005624">
    <property type="entry name" value="PduO/GlcC-like"/>
</dbReference>
<protein>
    <submittedName>
        <fullName evidence="2">Heme-binding protein</fullName>
    </submittedName>
</protein>
<dbReference type="Proteomes" id="UP001393056">
    <property type="component" value="Unassembled WGS sequence"/>
</dbReference>
<dbReference type="PANTHER" id="PTHR34309:SF1">
    <property type="entry name" value="PROTEIN GLCG"/>
    <property type="match status" value="1"/>
</dbReference>
<dbReference type="PANTHER" id="PTHR34309">
    <property type="entry name" value="SLR1406 PROTEIN"/>
    <property type="match status" value="1"/>
</dbReference>
<name>A0ABU9I5L5_9FLAO</name>
<dbReference type="Gene3D" id="3.30.450.150">
    <property type="entry name" value="Haem-degrading domain"/>
    <property type="match status" value="1"/>
</dbReference>
<dbReference type="Pfam" id="PF03928">
    <property type="entry name" value="HbpS-like"/>
    <property type="match status" value="1"/>
</dbReference>
<feature type="signal peptide" evidence="1">
    <location>
        <begin position="1"/>
        <end position="17"/>
    </location>
</feature>
<dbReference type="InterPro" id="IPR052517">
    <property type="entry name" value="GlcG_carb_metab_protein"/>
</dbReference>
<dbReference type="EMBL" id="JBBYHT010000002">
    <property type="protein sequence ID" value="MEL1247700.1"/>
    <property type="molecule type" value="Genomic_DNA"/>
</dbReference>
<dbReference type="RefSeq" id="WP_341682735.1">
    <property type="nucleotide sequence ID" value="NZ_JBBYHT010000002.1"/>
</dbReference>
<reference evidence="2 3" key="1">
    <citation type="submission" date="2024-04" db="EMBL/GenBank/DDBJ databases">
        <title>Flavobacterium sp. DGU41 16S ribosomal RNA gene Genome sequencing and assembly.</title>
        <authorList>
            <person name="Park S."/>
        </authorList>
    </citation>
    <scope>NUCLEOTIDE SEQUENCE [LARGE SCALE GENOMIC DNA]</scope>
    <source>
        <strain evidence="2 3">DGU41</strain>
    </source>
</reference>
<sequence length="165" mass="17351">MKSILIAFLCHSFFLVAQSQIPTSDFKKDSQTLESLTQEAAIKGLTYVNVLAKETNKKIAVAFLDASGKPILVTIADGVGPHNLEAARRKAFTAVSTKTPTLILARNASANPDTQNLNTLPELLLLGGGVPIIVNNKVIGSVGIAGAGGPEQDDAIAQKIVTLFQ</sequence>
<dbReference type="InterPro" id="IPR038084">
    <property type="entry name" value="PduO/GlcC-like_sf"/>
</dbReference>
<evidence type="ECO:0000256" key="1">
    <source>
        <dbReference type="SAM" id="SignalP"/>
    </source>
</evidence>
<keyword evidence="1" id="KW-0732">Signal</keyword>
<organism evidence="2 3">
    <name type="scientific">Flavobacterium helocola</name>
    <dbReference type="NCBI Taxonomy" id="3139139"/>
    <lineage>
        <taxon>Bacteria</taxon>
        <taxon>Pseudomonadati</taxon>
        <taxon>Bacteroidota</taxon>
        <taxon>Flavobacteriia</taxon>
        <taxon>Flavobacteriales</taxon>
        <taxon>Flavobacteriaceae</taxon>
        <taxon>Flavobacterium</taxon>
    </lineage>
</organism>
<feature type="chain" id="PRO_5045137975" evidence="1">
    <location>
        <begin position="18"/>
        <end position="165"/>
    </location>
</feature>
<keyword evidence="3" id="KW-1185">Reference proteome</keyword>
<proteinExistence type="predicted"/>
<comment type="caution">
    <text evidence="2">The sequence shown here is derived from an EMBL/GenBank/DDBJ whole genome shotgun (WGS) entry which is preliminary data.</text>
</comment>
<accession>A0ABU9I5L5</accession>